<evidence type="ECO:0000256" key="9">
    <source>
        <dbReference type="ARBA" id="ARBA00022777"/>
    </source>
</evidence>
<evidence type="ECO:0000256" key="15">
    <source>
        <dbReference type="PROSITE-ProRule" id="PRU00169"/>
    </source>
</evidence>
<evidence type="ECO:0000256" key="2">
    <source>
        <dbReference type="ARBA" id="ARBA00004429"/>
    </source>
</evidence>
<evidence type="ECO:0000259" key="18">
    <source>
        <dbReference type="PROSITE" id="PS50110"/>
    </source>
</evidence>
<dbReference type="InterPro" id="IPR000014">
    <property type="entry name" value="PAS"/>
</dbReference>
<feature type="domain" description="Histidine kinase" evidence="17">
    <location>
        <begin position="185"/>
        <end position="405"/>
    </location>
</feature>
<dbReference type="PROSITE" id="PS50112">
    <property type="entry name" value="PAS"/>
    <property type="match status" value="1"/>
</dbReference>
<dbReference type="InterPro" id="IPR003661">
    <property type="entry name" value="HisK_dim/P_dom"/>
</dbReference>
<dbReference type="InterPro" id="IPR036890">
    <property type="entry name" value="HATPase_C_sf"/>
</dbReference>
<dbReference type="PROSITE" id="PS50109">
    <property type="entry name" value="HIS_KIN"/>
    <property type="match status" value="1"/>
</dbReference>
<feature type="domain" description="HPt" evidence="21">
    <location>
        <begin position="593"/>
        <end position="686"/>
    </location>
</feature>
<evidence type="ECO:0000256" key="10">
    <source>
        <dbReference type="ARBA" id="ARBA00022840"/>
    </source>
</evidence>
<evidence type="ECO:0000259" key="20">
    <source>
        <dbReference type="PROSITE" id="PS50113"/>
    </source>
</evidence>
<dbReference type="SMART" id="SM00388">
    <property type="entry name" value="HisKA"/>
    <property type="match status" value="1"/>
</dbReference>
<evidence type="ECO:0000313" key="23">
    <source>
        <dbReference type="Proteomes" id="UP000322545"/>
    </source>
</evidence>
<dbReference type="PROSITE" id="PS50894">
    <property type="entry name" value="HPT"/>
    <property type="match status" value="1"/>
</dbReference>
<dbReference type="Pfam" id="PF08447">
    <property type="entry name" value="PAS_3"/>
    <property type="match status" value="1"/>
</dbReference>
<dbReference type="InterPro" id="IPR011006">
    <property type="entry name" value="CheY-like_superfamily"/>
</dbReference>
<dbReference type="InterPro" id="IPR003594">
    <property type="entry name" value="HATPase_dom"/>
</dbReference>
<evidence type="ECO:0000256" key="12">
    <source>
        <dbReference type="ARBA" id="ARBA00023012"/>
    </source>
</evidence>
<dbReference type="Gene3D" id="3.30.450.20">
    <property type="entry name" value="PAS domain"/>
    <property type="match status" value="1"/>
</dbReference>
<dbReference type="PROSITE" id="PS50110">
    <property type="entry name" value="RESPONSE_REGULATORY"/>
    <property type="match status" value="1"/>
</dbReference>
<dbReference type="SUPFAM" id="SSF55874">
    <property type="entry name" value="ATPase domain of HSP90 chaperone/DNA topoisomerase II/histidine kinase"/>
    <property type="match status" value="1"/>
</dbReference>
<dbReference type="AlphaFoldDB" id="A0A1M7KXQ4"/>
<dbReference type="SMART" id="SM00091">
    <property type="entry name" value="PAS"/>
    <property type="match status" value="1"/>
</dbReference>
<feature type="coiled-coil region" evidence="16">
    <location>
        <begin position="10"/>
        <end position="44"/>
    </location>
</feature>
<evidence type="ECO:0000256" key="7">
    <source>
        <dbReference type="ARBA" id="ARBA00022679"/>
    </source>
</evidence>
<dbReference type="Pfam" id="PF02518">
    <property type="entry name" value="HATPase_c"/>
    <property type="match status" value="1"/>
</dbReference>
<evidence type="ECO:0000256" key="6">
    <source>
        <dbReference type="ARBA" id="ARBA00022553"/>
    </source>
</evidence>
<reference evidence="22 23" key="1">
    <citation type="submission" date="2016-11" db="EMBL/GenBank/DDBJ databases">
        <authorList>
            <person name="Varghese N."/>
            <person name="Submissions S."/>
        </authorList>
    </citation>
    <scope>NUCLEOTIDE SEQUENCE [LARGE SCALE GENOMIC DNA]</scope>
    <source>
        <strain evidence="22 23">DSM 28249</strain>
    </source>
</reference>
<dbReference type="Gene3D" id="1.20.120.160">
    <property type="entry name" value="HPT domain"/>
    <property type="match status" value="1"/>
</dbReference>
<organism evidence="22 23">
    <name type="scientific">Roseovarius litoreus</name>
    <dbReference type="NCBI Taxonomy" id="1155722"/>
    <lineage>
        <taxon>Bacteria</taxon>
        <taxon>Pseudomonadati</taxon>
        <taxon>Pseudomonadota</taxon>
        <taxon>Alphaproteobacteria</taxon>
        <taxon>Rhodobacterales</taxon>
        <taxon>Roseobacteraceae</taxon>
        <taxon>Roseovarius</taxon>
    </lineage>
</organism>
<evidence type="ECO:0000256" key="14">
    <source>
        <dbReference type="PROSITE-ProRule" id="PRU00110"/>
    </source>
</evidence>
<dbReference type="Pfam" id="PF01627">
    <property type="entry name" value="Hpt"/>
    <property type="match status" value="1"/>
</dbReference>
<dbReference type="CDD" id="cd16922">
    <property type="entry name" value="HATPase_EvgS-ArcB-TorS-like"/>
    <property type="match status" value="1"/>
</dbReference>
<dbReference type="Pfam" id="PF00072">
    <property type="entry name" value="Response_reg"/>
    <property type="match status" value="1"/>
</dbReference>
<dbReference type="PANTHER" id="PTHR43047">
    <property type="entry name" value="TWO-COMPONENT HISTIDINE PROTEIN KINASE"/>
    <property type="match status" value="1"/>
</dbReference>
<protein>
    <recommendedName>
        <fullName evidence="3">histidine kinase</fullName>
        <ecNumber evidence="3">2.7.13.3</ecNumber>
    </recommendedName>
</protein>
<proteinExistence type="predicted"/>
<dbReference type="PANTHER" id="PTHR43047:SF72">
    <property type="entry name" value="OSMOSENSING HISTIDINE PROTEIN KINASE SLN1"/>
    <property type="match status" value="1"/>
</dbReference>
<feature type="modified residue" description="4-aspartylphosphate" evidence="15">
    <location>
        <position position="477"/>
    </location>
</feature>
<keyword evidence="5" id="KW-0997">Cell inner membrane</keyword>
<dbReference type="GO" id="GO:0005886">
    <property type="term" value="C:plasma membrane"/>
    <property type="evidence" value="ECO:0007669"/>
    <property type="project" value="UniProtKB-SubCell"/>
</dbReference>
<dbReference type="Gene3D" id="3.30.565.10">
    <property type="entry name" value="Histidine kinase-like ATPase, C-terminal domain"/>
    <property type="match status" value="1"/>
</dbReference>
<comment type="catalytic activity">
    <reaction evidence="1">
        <text>ATP + protein L-histidine = ADP + protein N-phospho-L-histidine.</text>
        <dbReference type="EC" id="2.7.13.3"/>
    </reaction>
</comment>
<dbReference type="PROSITE" id="PS50113">
    <property type="entry name" value="PAC"/>
    <property type="match status" value="1"/>
</dbReference>
<dbReference type="Gene3D" id="3.40.50.2300">
    <property type="match status" value="1"/>
</dbReference>
<dbReference type="EC" id="2.7.13.3" evidence="3"/>
<dbReference type="InterPro" id="IPR008207">
    <property type="entry name" value="Sig_transdc_His_kin_Hpt_dom"/>
</dbReference>
<evidence type="ECO:0000256" key="3">
    <source>
        <dbReference type="ARBA" id="ARBA00012438"/>
    </source>
</evidence>
<keyword evidence="13" id="KW-0472">Membrane</keyword>
<evidence type="ECO:0000256" key="13">
    <source>
        <dbReference type="ARBA" id="ARBA00023136"/>
    </source>
</evidence>
<accession>A0A1M7KXQ4</accession>
<dbReference type="InterPro" id="IPR001789">
    <property type="entry name" value="Sig_transdc_resp-reg_receiver"/>
</dbReference>
<dbReference type="CDD" id="cd17546">
    <property type="entry name" value="REC_hyHK_CKI1_RcsC-like"/>
    <property type="match status" value="1"/>
</dbReference>
<comment type="subcellular location">
    <subcellularLocation>
        <location evidence="2">Cell inner membrane</location>
        <topology evidence="2">Multi-pass membrane protein</topology>
    </subcellularLocation>
</comment>
<dbReference type="InterPro" id="IPR005467">
    <property type="entry name" value="His_kinase_dom"/>
</dbReference>
<dbReference type="SUPFAM" id="SSF47384">
    <property type="entry name" value="Homodimeric domain of signal transducing histidine kinase"/>
    <property type="match status" value="1"/>
</dbReference>
<evidence type="ECO:0000259" key="19">
    <source>
        <dbReference type="PROSITE" id="PS50112"/>
    </source>
</evidence>
<keyword evidence="8" id="KW-0812">Transmembrane</keyword>
<keyword evidence="10" id="KW-0067">ATP-binding</keyword>
<dbReference type="SMART" id="SM00086">
    <property type="entry name" value="PAC"/>
    <property type="match status" value="1"/>
</dbReference>
<dbReference type="RefSeq" id="WP_149780814.1">
    <property type="nucleotide sequence ID" value="NZ_FRCB01000012.1"/>
</dbReference>
<dbReference type="SUPFAM" id="SSF47226">
    <property type="entry name" value="Histidine-containing phosphotransfer domain, HPT domain"/>
    <property type="match status" value="1"/>
</dbReference>
<feature type="domain" description="PAS" evidence="19">
    <location>
        <begin position="41"/>
        <end position="111"/>
    </location>
</feature>
<dbReference type="Gene3D" id="1.10.287.130">
    <property type="match status" value="1"/>
</dbReference>
<dbReference type="FunFam" id="3.30.565.10:FF:000010">
    <property type="entry name" value="Sensor histidine kinase RcsC"/>
    <property type="match status" value="1"/>
</dbReference>
<dbReference type="PRINTS" id="PR00344">
    <property type="entry name" value="BCTRLSENSOR"/>
</dbReference>
<dbReference type="SUPFAM" id="SSF55785">
    <property type="entry name" value="PYP-like sensor domain (PAS domain)"/>
    <property type="match status" value="1"/>
</dbReference>
<dbReference type="NCBIfam" id="TIGR00229">
    <property type="entry name" value="sensory_box"/>
    <property type="match status" value="1"/>
</dbReference>
<dbReference type="InterPro" id="IPR000700">
    <property type="entry name" value="PAS-assoc_C"/>
</dbReference>
<evidence type="ECO:0000256" key="11">
    <source>
        <dbReference type="ARBA" id="ARBA00022989"/>
    </source>
</evidence>
<dbReference type="EMBL" id="FRCB01000012">
    <property type="protein sequence ID" value="SHM70326.1"/>
    <property type="molecule type" value="Genomic_DNA"/>
</dbReference>
<keyword evidence="11" id="KW-1133">Transmembrane helix</keyword>
<evidence type="ECO:0000259" key="17">
    <source>
        <dbReference type="PROSITE" id="PS50109"/>
    </source>
</evidence>
<dbReference type="Proteomes" id="UP000322545">
    <property type="component" value="Unassembled WGS sequence"/>
</dbReference>
<keyword evidence="6 15" id="KW-0597">Phosphoprotein</keyword>
<feature type="domain" description="PAC" evidence="20">
    <location>
        <begin position="115"/>
        <end position="167"/>
    </location>
</feature>
<dbReference type="InterPro" id="IPR036097">
    <property type="entry name" value="HisK_dim/P_sf"/>
</dbReference>
<evidence type="ECO:0000256" key="4">
    <source>
        <dbReference type="ARBA" id="ARBA00022475"/>
    </source>
</evidence>
<keyword evidence="12" id="KW-0902">Two-component regulatory system</keyword>
<dbReference type="InterPro" id="IPR004358">
    <property type="entry name" value="Sig_transdc_His_kin-like_C"/>
</dbReference>
<evidence type="ECO:0000313" key="22">
    <source>
        <dbReference type="EMBL" id="SHM70326.1"/>
    </source>
</evidence>
<dbReference type="GO" id="GO:0009927">
    <property type="term" value="F:histidine phosphotransfer kinase activity"/>
    <property type="evidence" value="ECO:0007669"/>
    <property type="project" value="TreeGrafter"/>
</dbReference>
<dbReference type="CDD" id="cd00130">
    <property type="entry name" value="PAS"/>
    <property type="match status" value="1"/>
</dbReference>
<feature type="domain" description="Response regulatory" evidence="18">
    <location>
        <begin position="428"/>
        <end position="545"/>
    </location>
</feature>
<keyword evidence="4" id="KW-1003">Cell membrane</keyword>
<keyword evidence="16" id="KW-0175">Coiled coil</keyword>
<evidence type="ECO:0000256" key="5">
    <source>
        <dbReference type="ARBA" id="ARBA00022519"/>
    </source>
</evidence>
<dbReference type="InterPro" id="IPR001610">
    <property type="entry name" value="PAC"/>
</dbReference>
<evidence type="ECO:0000259" key="21">
    <source>
        <dbReference type="PROSITE" id="PS50894"/>
    </source>
</evidence>
<dbReference type="SUPFAM" id="SSF52172">
    <property type="entry name" value="CheY-like"/>
    <property type="match status" value="1"/>
</dbReference>
<evidence type="ECO:0000256" key="8">
    <source>
        <dbReference type="ARBA" id="ARBA00022692"/>
    </source>
</evidence>
<dbReference type="InterPro" id="IPR013655">
    <property type="entry name" value="PAS_fold_3"/>
</dbReference>
<feature type="modified residue" description="Phosphohistidine" evidence="14">
    <location>
        <position position="632"/>
    </location>
</feature>
<dbReference type="SMART" id="SM00387">
    <property type="entry name" value="HATPase_c"/>
    <property type="match status" value="1"/>
</dbReference>
<dbReference type="SMART" id="SM00448">
    <property type="entry name" value="REC"/>
    <property type="match status" value="1"/>
</dbReference>
<name>A0A1M7KXQ4_9RHOB</name>
<dbReference type="Pfam" id="PF00512">
    <property type="entry name" value="HisKA"/>
    <property type="match status" value="1"/>
</dbReference>
<dbReference type="CDD" id="cd00082">
    <property type="entry name" value="HisKA"/>
    <property type="match status" value="1"/>
</dbReference>
<evidence type="ECO:0000256" key="1">
    <source>
        <dbReference type="ARBA" id="ARBA00000085"/>
    </source>
</evidence>
<evidence type="ECO:0000256" key="16">
    <source>
        <dbReference type="SAM" id="Coils"/>
    </source>
</evidence>
<sequence length="687" mass="76027">MKQHDMQALYDAEKRRRLDAEAKLEQARLALEETREQLRESDQKFRSFLDTANDVVYILSPDGTFEFLSPKILDVLGYQQDELVGQHFASVIHPDDLPVCQAFFERVVANRQAEAGLEYRVRHTNGTWRWHDTNAAPLFDSAQNFRGMLGIGRDVQDRKMATDALQKALEHAEAASMARSRFIATMNHEIRTPLGGLLGIIDLMALDETDPEKVELLNYAKLAGRGLNRIVDDVLDVSKMEAGVLVFEQEAVDLRAVIDGVRILAASADNARGREITMEIGPTVPRYFLGDANRLRQLISNLVSNALRYSETGPIIIRADAHQHSKTCRLKVEVEDFGIGISAQDQPNLFRDFSQIDNPLTAAANGTGLGLAICKRIVEKLNGDIGVESQPGEGSTFWFELDVAATTERDVDAPQADPRPALGLDGRRILVAEDNVINQKLFMTFTRRMGLQSDLAETGRSAIEAFAPGKYDLILMDVSMPEMDGFEAISFLQSKFGKENLPPILALTAHTEDFIEKQAALLDVDRILPKPIDYDTLKRELEAALNLEHKPHSRCFDHQPPVLPSSDSSVAAVQTLEQVMAADIYQQLLPDFGMQGLLELARKFVTDANRRLCKIIEAEAEGDVAEIALQVHALKGAAMTVGFRDVENWVKDVEAGGLAPGGKSLSDTATVLQEKLTDLAAALHLRV</sequence>
<keyword evidence="9" id="KW-0418">Kinase</keyword>
<dbReference type="InterPro" id="IPR035965">
    <property type="entry name" value="PAS-like_dom_sf"/>
</dbReference>
<dbReference type="InterPro" id="IPR036641">
    <property type="entry name" value="HPT_dom_sf"/>
</dbReference>
<dbReference type="GO" id="GO:0000155">
    <property type="term" value="F:phosphorelay sensor kinase activity"/>
    <property type="evidence" value="ECO:0007669"/>
    <property type="project" value="InterPro"/>
</dbReference>
<keyword evidence="7" id="KW-0808">Transferase</keyword>
<keyword evidence="23" id="KW-1185">Reference proteome</keyword>
<keyword evidence="10" id="KW-0547">Nucleotide-binding</keyword>
<gene>
    <name evidence="22" type="ORF">SAMN05443432_11264</name>
</gene>